<protein>
    <submittedName>
        <fullName evidence="2">YbaK/prolyl-tRNA synthetases associated domain protein</fullName>
    </submittedName>
</protein>
<proteinExistence type="predicted"/>
<evidence type="ECO:0000313" key="2">
    <source>
        <dbReference type="EMBL" id="ANC30411.1"/>
    </source>
</evidence>
<dbReference type="Pfam" id="PF04073">
    <property type="entry name" value="tRNA_edit"/>
    <property type="match status" value="1"/>
</dbReference>
<dbReference type="GO" id="GO:0004812">
    <property type="term" value="F:aminoacyl-tRNA ligase activity"/>
    <property type="evidence" value="ECO:0007669"/>
    <property type="project" value="UniProtKB-KW"/>
</dbReference>
<organism evidence="2 3">
    <name type="scientific">Isoptericola dokdonensis DS-3</name>
    <dbReference type="NCBI Taxonomy" id="1300344"/>
    <lineage>
        <taxon>Bacteria</taxon>
        <taxon>Bacillati</taxon>
        <taxon>Actinomycetota</taxon>
        <taxon>Actinomycetes</taxon>
        <taxon>Micrococcales</taxon>
        <taxon>Promicromonosporaceae</taxon>
        <taxon>Isoptericola</taxon>
    </lineage>
</organism>
<dbReference type="Gene3D" id="3.90.960.10">
    <property type="entry name" value="YbaK/aminoacyl-tRNA synthetase-associated domain"/>
    <property type="match status" value="1"/>
</dbReference>
<evidence type="ECO:0000259" key="1">
    <source>
        <dbReference type="Pfam" id="PF04073"/>
    </source>
</evidence>
<dbReference type="OrthoDB" id="9796920at2"/>
<dbReference type="STRING" id="1300344.I598_0836"/>
<keyword evidence="3" id="KW-1185">Reference proteome</keyword>
<accession>A0A168ESE3</accession>
<feature type="domain" description="YbaK/aminoacyl-tRNA synthetase-associated" evidence="1">
    <location>
        <begin position="56"/>
        <end position="171"/>
    </location>
</feature>
<dbReference type="GO" id="GO:0002161">
    <property type="term" value="F:aminoacyl-tRNA deacylase activity"/>
    <property type="evidence" value="ECO:0007669"/>
    <property type="project" value="InterPro"/>
</dbReference>
<dbReference type="RefSeq" id="WP_068201535.1">
    <property type="nucleotide sequence ID" value="NZ_CP014209.1"/>
</dbReference>
<dbReference type="AlphaFoldDB" id="A0A168ESE3"/>
<keyword evidence="2" id="KW-0436">Ligase</keyword>
<gene>
    <name evidence="2" type="ORF">I598_0836</name>
</gene>
<keyword evidence="2" id="KW-0030">Aminoacyl-tRNA synthetase</keyword>
<dbReference type="PATRIC" id="fig|1300344.3.peg.839"/>
<dbReference type="KEGG" id="ido:I598_0836"/>
<dbReference type="InterPro" id="IPR007214">
    <property type="entry name" value="YbaK/aa-tRNA-synth-assoc-dom"/>
</dbReference>
<dbReference type="EMBL" id="CP014209">
    <property type="protein sequence ID" value="ANC30411.1"/>
    <property type="molecule type" value="Genomic_DNA"/>
</dbReference>
<dbReference type="SUPFAM" id="SSF55826">
    <property type="entry name" value="YbaK/ProRS associated domain"/>
    <property type="match status" value="1"/>
</dbReference>
<dbReference type="InterPro" id="IPR036754">
    <property type="entry name" value="YbaK/aa-tRNA-synt-asso_dom_sf"/>
</dbReference>
<dbReference type="Proteomes" id="UP000076794">
    <property type="component" value="Chromosome"/>
</dbReference>
<reference evidence="2 3" key="1">
    <citation type="submission" date="2016-01" db="EMBL/GenBank/DDBJ databases">
        <title>Complete genome sequence of a soil Actinobacterium, Isoptericola dokdonensis DS-3.</title>
        <authorList>
            <person name="Kwon S.-K."/>
            <person name="Kim J.F."/>
        </authorList>
    </citation>
    <scope>NUCLEOTIDE SEQUENCE [LARGE SCALE GENOMIC DNA]</scope>
    <source>
        <strain evidence="2 3">DS-3</strain>
    </source>
</reference>
<evidence type="ECO:0000313" key="3">
    <source>
        <dbReference type="Proteomes" id="UP000076794"/>
    </source>
</evidence>
<name>A0A168ESE3_9MICO</name>
<sequence>MNDPTAALLPTLGDLDWVPAVGRPDLLADPVAAVLTAWAGVDDRAATSVAVAEIDPDHADTATLNTVHGLPPEASANCVVVAGRRGEVERVAACVVPATTAADVNTRVRKLLDVRKASFLPMERATRETGMEYGGITPLGLPAGWRVLVDERFRAPGSLALMGSGLRRSKVLMPGPLLCELPGVEVVADLGVVRG</sequence>